<dbReference type="EMBL" id="KE356561">
    <property type="protein sequence ID" value="ERG96980.1"/>
    <property type="molecule type" value="Genomic_DNA"/>
</dbReference>
<accession>U1NIG1</accession>
<dbReference type="RefSeq" id="WP_021056442.1">
    <property type="nucleotide sequence ID" value="NZ_KE356561.1"/>
</dbReference>
<gene>
    <name evidence="2" type="ORF">J07HQW2_03466</name>
</gene>
<evidence type="ECO:0000313" key="3">
    <source>
        <dbReference type="Proteomes" id="UP000030710"/>
    </source>
</evidence>
<keyword evidence="1" id="KW-1133">Transmembrane helix</keyword>
<proteinExistence type="predicted"/>
<evidence type="ECO:0000256" key="1">
    <source>
        <dbReference type="SAM" id="Phobius"/>
    </source>
</evidence>
<reference evidence="2 3" key="1">
    <citation type="journal article" date="2013" name="PLoS ONE">
        <title>Assembly-driven community genomics of a hypersaline microbial ecosystem.</title>
        <authorList>
            <person name="Podell S."/>
            <person name="Ugalde J.A."/>
            <person name="Narasingarao P."/>
            <person name="Banfield J.F."/>
            <person name="Heidelberg K.B."/>
            <person name="Allen E.E."/>
        </authorList>
    </citation>
    <scope>NUCLEOTIDE SEQUENCE [LARGE SCALE GENOMIC DNA]</scope>
    <source>
        <strain evidence="3">J07HQW2</strain>
    </source>
</reference>
<dbReference type="AlphaFoldDB" id="U1NIG1"/>
<evidence type="ECO:0000313" key="2">
    <source>
        <dbReference type="EMBL" id="ERG96980.1"/>
    </source>
</evidence>
<organism evidence="2 3">
    <name type="scientific">Haloquadratum walsbyi J07HQW2</name>
    <dbReference type="NCBI Taxonomy" id="1238425"/>
    <lineage>
        <taxon>Archaea</taxon>
        <taxon>Methanobacteriati</taxon>
        <taxon>Methanobacteriota</taxon>
        <taxon>Stenosarchaea group</taxon>
        <taxon>Halobacteria</taxon>
        <taxon>Halobacteriales</taxon>
        <taxon>Haloferacaceae</taxon>
        <taxon>Haloquadratum</taxon>
    </lineage>
</organism>
<dbReference type="Proteomes" id="UP000030710">
    <property type="component" value="Unassembled WGS sequence"/>
</dbReference>
<sequence>MGLVQSPLFRHGQSILTAGLIVGMAVFFIEDELVSNIMLLFAAVEVIVTPQILKRVADQ</sequence>
<keyword evidence="1" id="KW-0812">Transmembrane</keyword>
<dbReference type="HOGENOM" id="CLU_197987_0_0_2"/>
<keyword evidence="1" id="KW-0472">Membrane</keyword>
<feature type="transmembrane region" description="Helical" evidence="1">
    <location>
        <begin position="12"/>
        <end position="29"/>
    </location>
</feature>
<name>U1NIG1_9EURY</name>
<protein>
    <submittedName>
        <fullName evidence="2">Uncharacterized protein</fullName>
    </submittedName>
</protein>